<feature type="transmembrane region" description="Helical" evidence="4">
    <location>
        <begin position="475"/>
        <end position="500"/>
    </location>
</feature>
<keyword evidence="6" id="KW-1185">Reference proteome</keyword>
<keyword evidence="4" id="KW-1133">Transmembrane helix</keyword>
<accession>A0A1X7UG45</accession>
<dbReference type="FunCoup" id="A0A1X7UG45">
    <property type="interactions" value="76"/>
</dbReference>
<keyword evidence="4" id="KW-0812">Transmembrane</keyword>
<evidence type="ECO:0000313" key="5">
    <source>
        <dbReference type="EnsemblMetazoa" id="Aqu2.1.26433_001"/>
    </source>
</evidence>
<dbReference type="OMA" id="NEECRYQ"/>
<dbReference type="InParanoid" id="A0A1X7UG45"/>
<gene>
    <name evidence="5" type="primary">105313493</name>
</gene>
<dbReference type="InterPro" id="IPR000407">
    <property type="entry name" value="GDA1_CD39_NTPase"/>
</dbReference>
<organism evidence="5">
    <name type="scientific">Amphimedon queenslandica</name>
    <name type="common">Sponge</name>
    <dbReference type="NCBI Taxonomy" id="400682"/>
    <lineage>
        <taxon>Eukaryota</taxon>
        <taxon>Metazoa</taxon>
        <taxon>Porifera</taxon>
        <taxon>Demospongiae</taxon>
        <taxon>Heteroscleromorpha</taxon>
        <taxon>Haplosclerida</taxon>
        <taxon>Niphatidae</taxon>
        <taxon>Amphimedon</taxon>
    </lineage>
</organism>
<dbReference type="STRING" id="400682.A0A1X7UG45"/>
<dbReference type="GO" id="GO:0004382">
    <property type="term" value="F:GDP phosphatase activity"/>
    <property type="evidence" value="ECO:0007669"/>
    <property type="project" value="TreeGrafter"/>
</dbReference>
<keyword evidence="4" id="KW-0472">Membrane</keyword>
<dbReference type="Pfam" id="PF01150">
    <property type="entry name" value="GDA1_CD39"/>
    <property type="match status" value="1"/>
</dbReference>
<evidence type="ECO:0000256" key="4">
    <source>
        <dbReference type="SAM" id="Phobius"/>
    </source>
</evidence>
<proteinExistence type="inferred from homology"/>
<feature type="transmembrane region" description="Helical" evidence="4">
    <location>
        <begin position="12"/>
        <end position="36"/>
    </location>
</feature>
<name>A0A1X7UG45_AMPQE</name>
<dbReference type="PANTHER" id="PTHR11782:SF83">
    <property type="entry name" value="GUANOSINE-DIPHOSPHATASE"/>
    <property type="match status" value="1"/>
</dbReference>
<dbReference type="Proteomes" id="UP000007879">
    <property type="component" value="Unassembled WGS sequence"/>
</dbReference>
<dbReference type="EnsemblMetazoa" id="Aqu2.1.26433_001">
    <property type="protein sequence ID" value="Aqu2.1.26433_001"/>
    <property type="gene ID" value="Aqu2.1.26433"/>
</dbReference>
<dbReference type="GO" id="GO:0017111">
    <property type="term" value="F:ribonucleoside triphosphate phosphatase activity"/>
    <property type="evidence" value="ECO:0007669"/>
    <property type="project" value="TreeGrafter"/>
</dbReference>
<dbReference type="AlphaFoldDB" id="A0A1X7UG45"/>
<comment type="similarity">
    <text evidence="1">Belongs to the GDA1/CD39 NTPase family.</text>
</comment>
<dbReference type="Gene3D" id="3.30.420.40">
    <property type="match status" value="1"/>
</dbReference>
<dbReference type="GO" id="GO:0009134">
    <property type="term" value="P:nucleoside diphosphate catabolic process"/>
    <property type="evidence" value="ECO:0007669"/>
    <property type="project" value="TreeGrafter"/>
</dbReference>
<dbReference type="OrthoDB" id="6372431at2759"/>
<evidence type="ECO:0000256" key="2">
    <source>
        <dbReference type="ARBA" id="ARBA00022801"/>
    </source>
</evidence>
<sequence>MAGSGNSVIVYSILAVVFLCFAIACLIDIIVLPIVYSQSTKYNEQYAVVMDAGSSHSDIYLYQWDLPLYQDTGVVSQNSVCKSAGNPINTYTVPSEAAESFQSCVDEVLNNVPGFLNNPPDNKVNMWLGASANMRILRHENRSLADSIINEINTRYQAETQINAKILTGQEEAVGRWITTNYIVGTLARSYPSGPATSGNTVGALDMGGGDGDSLEVAFIPSTSSPSDHMQTVSLFGNSYDVYGRSYLCYGTFEGFRRIVAYAVMNASYSQSVDFPCFPTGYTANWPSSFIFGNHYCSTGLRPADPTSTPEIYNITGTSDPKRCQALIGVAMDFNVNISNGETINHVVPRPTGSFYGFSNFYYTGLAYNTFFLNSTLLGSFSANVSERCSLTWSELTQRYGSDQYRVYRCVDAVLILHFLEGGLGFDAANNDWSIRIVMELNSLTPGWSLGYMLQKTSEITSEPYTEYPFSSVDLIAGLITLIIACIVFTVMSVVSFFFCKKSCED</sequence>
<dbReference type="GO" id="GO:0005886">
    <property type="term" value="C:plasma membrane"/>
    <property type="evidence" value="ECO:0007669"/>
    <property type="project" value="TreeGrafter"/>
</dbReference>
<dbReference type="eggNOG" id="KOG1386">
    <property type="taxonomic scope" value="Eukaryota"/>
</dbReference>
<dbReference type="KEGG" id="aqu:105313493"/>
<evidence type="ECO:0000256" key="3">
    <source>
        <dbReference type="PIRSR" id="PIRSR600407-1"/>
    </source>
</evidence>
<evidence type="ECO:0000256" key="1">
    <source>
        <dbReference type="ARBA" id="ARBA00009283"/>
    </source>
</evidence>
<feature type="active site" description="Proton acceptor" evidence="3">
    <location>
        <position position="172"/>
    </location>
</feature>
<dbReference type="GO" id="GO:0045134">
    <property type="term" value="F:UDP phosphatase activity"/>
    <property type="evidence" value="ECO:0007669"/>
    <property type="project" value="TreeGrafter"/>
</dbReference>
<protein>
    <recommendedName>
        <fullName evidence="7">Ectonucleoside triphosphate diphosphohydrolase 8</fullName>
    </recommendedName>
</protein>
<dbReference type="PANTHER" id="PTHR11782">
    <property type="entry name" value="ADENOSINE/GUANOSINE DIPHOSPHATASE"/>
    <property type="match status" value="1"/>
</dbReference>
<evidence type="ECO:0008006" key="7">
    <source>
        <dbReference type="Google" id="ProtNLM"/>
    </source>
</evidence>
<evidence type="ECO:0000313" key="6">
    <source>
        <dbReference type="Proteomes" id="UP000007879"/>
    </source>
</evidence>
<reference evidence="5" key="2">
    <citation type="submission" date="2017-05" db="UniProtKB">
        <authorList>
            <consortium name="EnsemblMetazoa"/>
        </authorList>
    </citation>
    <scope>IDENTIFICATION</scope>
</reference>
<reference evidence="6" key="1">
    <citation type="journal article" date="2010" name="Nature">
        <title>The Amphimedon queenslandica genome and the evolution of animal complexity.</title>
        <authorList>
            <person name="Srivastava M."/>
            <person name="Simakov O."/>
            <person name="Chapman J."/>
            <person name="Fahey B."/>
            <person name="Gauthier M.E."/>
            <person name="Mitros T."/>
            <person name="Richards G.S."/>
            <person name="Conaco C."/>
            <person name="Dacre M."/>
            <person name="Hellsten U."/>
            <person name="Larroux C."/>
            <person name="Putnam N.H."/>
            <person name="Stanke M."/>
            <person name="Adamska M."/>
            <person name="Darling A."/>
            <person name="Degnan S.M."/>
            <person name="Oakley T.H."/>
            <person name="Plachetzki D.C."/>
            <person name="Zhai Y."/>
            <person name="Adamski M."/>
            <person name="Calcino A."/>
            <person name="Cummins S.F."/>
            <person name="Goodstein D.M."/>
            <person name="Harris C."/>
            <person name="Jackson D.J."/>
            <person name="Leys S.P."/>
            <person name="Shu S."/>
            <person name="Woodcroft B.J."/>
            <person name="Vervoort M."/>
            <person name="Kosik K.S."/>
            <person name="Manning G."/>
            <person name="Degnan B.M."/>
            <person name="Rokhsar D.S."/>
        </authorList>
    </citation>
    <scope>NUCLEOTIDE SEQUENCE [LARGE SCALE GENOMIC DNA]</scope>
</reference>
<keyword evidence="2" id="KW-0378">Hydrolase</keyword>
<dbReference type="EnsemblMetazoa" id="XM_019999049.1">
    <property type="protein sequence ID" value="XP_019854608.1"/>
    <property type="gene ID" value="LOC105313493"/>
</dbReference>
<dbReference type="Gene3D" id="3.30.420.150">
    <property type="entry name" value="Exopolyphosphatase. Domain 2"/>
    <property type="match status" value="1"/>
</dbReference>